<name>A0A0H4P8V6_9BACT</name>
<evidence type="ECO:0000313" key="1">
    <source>
        <dbReference type="EMBL" id="AKP49555.1"/>
    </source>
</evidence>
<reference evidence="1 2" key="1">
    <citation type="submission" date="2015-07" db="EMBL/GenBank/DDBJ databases">
        <authorList>
            <person name="Kim K.M."/>
        </authorList>
    </citation>
    <scope>NUCLEOTIDE SEQUENCE [LARGE SCALE GENOMIC DNA]</scope>
    <source>
        <strain evidence="1 2">KCTC 12363</strain>
    </source>
</reference>
<gene>
    <name evidence="1" type="ORF">CA2015_0070</name>
</gene>
<evidence type="ECO:0008006" key="3">
    <source>
        <dbReference type="Google" id="ProtNLM"/>
    </source>
</evidence>
<dbReference type="AlphaFoldDB" id="A0A0H4P8V6"/>
<evidence type="ECO:0000313" key="2">
    <source>
        <dbReference type="Proteomes" id="UP000036520"/>
    </source>
</evidence>
<dbReference type="RefSeq" id="WP_048640087.1">
    <property type="nucleotide sequence ID" value="NZ_CP012040.1"/>
</dbReference>
<dbReference type="Proteomes" id="UP000036520">
    <property type="component" value="Chromosome"/>
</dbReference>
<dbReference type="KEGG" id="camu:CA2015_0070"/>
<keyword evidence="2" id="KW-1185">Reference proteome</keyword>
<accession>A0A0H4P8V6</accession>
<dbReference type="OrthoDB" id="1453662at2"/>
<organism evidence="1 2">
    <name type="scientific">Cyclobacterium amurskyense</name>
    <dbReference type="NCBI Taxonomy" id="320787"/>
    <lineage>
        <taxon>Bacteria</taxon>
        <taxon>Pseudomonadati</taxon>
        <taxon>Bacteroidota</taxon>
        <taxon>Cytophagia</taxon>
        <taxon>Cytophagales</taxon>
        <taxon>Cyclobacteriaceae</taxon>
        <taxon>Cyclobacterium</taxon>
    </lineage>
</organism>
<protein>
    <recommendedName>
        <fullName evidence="3">Lipoprotein</fullName>
    </recommendedName>
</protein>
<sequence>MLTKRIKTILIIFSIFSIFSCDENLHDSQTFDSFEIQGEDLLSHKELKNIIGNIAEIQYEFENGRISADILEKEIKNSLDPLIKNGRNLHSKFLNNLARSGDLNKMSTHEIREIEDFSDQQLAELSFAIN</sequence>
<dbReference type="PROSITE" id="PS51257">
    <property type="entry name" value="PROKAR_LIPOPROTEIN"/>
    <property type="match status" value="1"/>
</dbReference>
<dbReference type="EMBL" id="CP012040">
    <property type="protein sequence ID" value="AKP49555.1"/>
    <property type="molecule type" value="Genomic_DNA"/>
</dbReference>
<proteinExistence type="predicted"/>